<dbReference type="PANTHER" id="PTHR21666:SF289">
    <property type="entry name" value="L-ALA--D-GLU ENDOPEPTIDASE"/>
    <property type="match status" value="1"/>
</dbReference>
<keyword evidence="2" id="KW-0472">Membrane</keyword>
<dbReference type="Gene3D" id="2.70.70.10">
    <property type="entry name" value="Glucose Permease (Domain IIA)"/>
    <property type="match status" value="1"/>
</dbReference>
<keyword evidence="4" id="KW-0378">Hydrolase</keyword>
<proteinExistence type="predicted"/>
<keyword evidence="2" id="KW-0812">Transmembrane</keyword>
<evidence type="ECO:0000313" key="4">
    <source>
        <dbReference type="EMBL" id="MFD2200023.1"/>
    </source>
</evidence>
<evidence type="ECO:0000256" key="2">
    <source>
        <dbReference type="SAM" id="Phobius"/>
    </source>
</evidence>
<dbReference type="PANTHER" id="PTHR21666">
    <property type="entry name" value="PEPTIDASE-RELATED"/>
    <property type="match status" value="1"/>
</dbReference>
<keyword evidence="5" id="KW-1185">Reference proteome</keyword>
<dbReference type="CDD" id="cd12797">
    <property type="entry name" value="M23_peptidase"/>
    <property type="match status" value="1"/>
</dbReference>
<dbReference type="GO" id="GO:0016787">
    <property type="term" value="F:hydrolase activity"/>
    <property type="evidence" value="ECO:0007669"/>
    <property type="project" value="UniProtKB-KW"/>
</dbReference>
<keyword evidence="1" id="KW-0732">Signal</keyword>
<protein>
    <submittedName>
        <fullName evidence="4">M23 family metallopeptidase</fullName>
        <ecNumber evidence="4">3.4.24.-</ecNumber>
    </submittedName>
</protein>
<evidence type="ECO:0000313" key="5">
    <source>
        <dbReference type="Proteomes" id="UP001597414"/>
    </source>
</evidence>
<organism evidence="4 5">
    <name type="scientific">Shivajiella indica</name>
    <dbReference type="NCBI Taxonomy" id="872115"/>
    <lineage>
        <taxon>Bacteria</taxon>
        <taxon>Pseudomonadati</taxon>
        <taxon>Bacteroidota</taxon>
        <taxon>Cytophagia</taxon>
        <taxon>Cytophagales</taxon>
        <taxon>Cyclobacteriaceae</taxon>
        <taxon>Shivajiella</taxon>
    </lineage>
</organism>
<dbReference type="Pfam" id="PF01551">
    <property type="entry name" value="Peptidase_M23"/>
    <property type="match status" value="1"/>
</dbReference>
<dbReference type="InterPro" id="IPR050570">
    <property type="entry name" value="Cell_wall_metabolism_enzyme"/>
</dbReference>
<feature type="domain" description="M23ase beta-sheet core" evidence="3">
    <location>
        <begin position="188"/>
        <end position="283"/>
    </location>
</feature>
<dbReference type="RefSeq" id="WP_380799551.1">
    <property type="nucleotide sequence ID" value="NZ_JBHUIV010000002.1"/>
</dbReference>
<feature type="transmembrane region" description="Helical" evidence="2">
    <location>
        <begin position="35"/>
        <end position="56"/>
    </location>
</feature>
<dbReference type="EMBL" id="JBHUIV010000002">
    <property type="protein sequence ID" value="MFD2200023.1"/>
    <property type="molecule type" value="Genomic_DNA"/>
</dbReference>
<accession>A0ABW5B1T1</accession>
<keyword evidence="2" id="KW-1133">Transmembrane helix</keyword>
<evidence type="ECO:0000259" key="3">
    <source>
        <dbReference type="Pfam" id="PF01551"/>
    </source>
</evidence>
<gene>
    <name evidence="4" type="ORF">ACFSKV_00490</name>
</gene>
<reference evidence="5" key="1">
    <citation type="journal article" date="2019" name="Int. J. Syst. Evol. Microbiol.">
        <title>The Global Catalogue of Microorganisms (GCM) 10K type strain sequencing project: providing services to taxonomists for standard genome sequencing and annotation.</title>
        <authorList>
            <consortium name="The Broad Institute Genomics Platform"/>
            <consortium name="The Broad Institute Genome Sequencing Center for Infectious Disease"/>
            <person name="Wu L."/>
            <person name="Ma J."/>
        </authorList>
    </citation>
    <scope>NUCLEOTIDE SEQUENCE [LARGE SCALE GENOMIC DNA]</scope>
    <source>
        <strain evidence="5">KCTC 19812</strain>
    </source>
</reference>
<name>A0ABW5B1T1_9BACT</name>
<comment type="caution">
    <text evidence="4">The sequence shown here is derived from an EMBL/GenBank/DDBJ whole genome shotgun (WGS) entry which is preliminary data.</text>
</comment>
<dbReference type="SUPFAM" id="SSF51261">
    <property type="entry name" value="Duplicated hybrid motif"/>
    <property type="match status" value="1"/>
</dbReference>
<sequence length="290" mass="32325">MKLTRKLGTLIRSKFLFVIRREQDFSVITSFNISALRIVAIIALILILVFGVSLVISKTLLKVWFDPAYKDSENTAMLIQMSETVDSLIFEVEKKDSYVKNIQRIMAGEFDGSEDVEGQDSVLLSERRSPETNLFVPSEATLSIIQEMRGVPLDMNTSDQNVEGYLGDNYFFPPIKGVVTSLFDPIKEHFGIDIVAKENEAVKSIADGTVIFSAWTLGTGYVIGIQHVNELISIYKHNSVILKNVGDVIKGGEIVSIIGNTGELTTGPHLHFEIWYKGSPLNPQDFISFD</sequence>
<dbReference type="InterPro" id="IPR011055">
    <property type="entry name" value="Dup_hybrid_motif"/>
</dbReference>
<dbReference type="EC" id="3.4.24.-" evidence="4"/>
<evidence type="ECO:0000256" key="1">
    <source>
        <dbReference type="ARBA" id="ARBA00022729"/>
    </source>
</evidence>
<dbReference type="InterPro" id="IPR016047">
    <property type="entry name" value="M23ase_b-sheet_dom"/>
</dbReference>
<dbReference type="Proteomes" id="UP001597414">
    <property type="component" value="Unassembled WGS sequence"/>
</dbReference>